<organism evidence="2 3">
    <name type="scientific">Trichostrongylus colubriformis</name>
    <name type="common">Black scour worm</name>
    <dbReference type="NCBI Taxonomy" id="6319"/>
    <lineage>
        <taxon>Eukaryota</taxon>
        <taxon>Metazoa</taxon>
        <taxon>Ecdysozoa</taxon>
        <taxon>Nematoda</taxon>
        <taxon>Chromadorea</taxon>
        <taxon>Rhabditida</taxon>
        <taxon>Rhabditina</taxon>
        <taxon>Rhabditomorpha</taxon>
        <taxon>Strongyloidea</taxon>
        <taxon>Trichostrongylidae</taxon>
        <taxon>Trichostrongylus</taxon>
    </lineage>
</organism>
<protein>
    <recommendedName>
        <fullName evidence="4">EF-hand domain-containing protein</fullName>
    </recommendedName>
</protein>
<dbReference type="Gene3D" id="1.10.238.10">
    <property type="entry name" value="EF-hand"/>
    <property type="match status" value="1"/>
</dbReference>
<feature type="region of interest" description="Disordered" evidence="1">
    <location>
        <begin position="101"/>
        <end position="129"/>
    </location>
</feature>
<comment type="caution">
    <text evidence="2">The sequence shown here is derived from an EMBL/GenBank/DDBJ whole genome shotgun (WGS) entry which is preliminary data.</text>
</comment>
<gene>
    <name evidence="2" type="ORF">GCK32_019108</name>
</gene>
<sequence>MAAATYVKAANPHRSIPGRSVSDMDVDDVIAMFPKIDPFLIRKWHYAFYTFFDLIGNNVIEWKDFQSLIDAIGAVRGEGSEDHVAAKVSLTKVWKSMTDTMKKDVEDEGSGENGPQLGSERGTKSSILP</sequence>
<keyword evidence="3" id="KW-1185">Reference proteome</keyword>
<accession>A0AAN8G9J4</accession>
<evidence type="ECO:0000313" key="3">
    <source>
        <dbReference type="Proteomes" id="UP001331761"/>
    </source>
</evidence>
<proteinExistence type="predicted"/>
<evidence type="ECO:0000313" key="2">
    <source>
        <dbReference type="EMBL" id="KAK5986755.1"/>
    </source>
</evidence>
<dbReference type="EMBL" id="WIXE01000264">
    <property type="protein sequence ID" value="KAK5986755.1"/>
    <property type="molecule type" value="Genomic_DNA"/>
</dbReference>
<name>A0AAN8G9J4_TRICO</name>
<evidence type="ECO:0000256" key="1">
    <source>
        <dbReference type="SAM" id="MobiDB-lite"/>
    </source>
</evidence>
<dbReference type="AlphaFoldDB" id="A0AAN8G9J4"/>
<dbReference type="Proteomes" id="UP001331761">
    <property type="component" value="Unassembled WGS sequence"/>
</dbReference>
<evidence type="ECO:0008006" key="4">
    <source>
        <dbReference type="Google" id="ProtNLM"/>
    </source>
</evidence>
<reference evidence="2 3" key="1">
    <citation type="submission" date="2019-10" db="EMBL/GenBank/DDBJ databases">
        <title>Assembly and Annotation for the nematode Trichostrongylus colubriformis.</title>
        <authorList>
            <person name="Martin J."/>
        </authorList>
    </citation>
    <scope>NUCLEOTIDE SEQUENCE [LARGE SCALE GENOMIC DNA]</scope>
    <source>
        <strain evidence="2">G859</strain>
        <tissue evidence="2">Whole worm</tissue>
    </source>
</reference>